<dbReference type="Gene3D" id="2.120.10.30">
    <property type="entry name" value="TolB, C-terminal domain"/>
    <property type="match status" value="1"/>
</dbReference>
<sequence>DVSSSGDIFIFNNPLSQEELILKFDGTGEFIKSFGRKGQGPGEIQLPLYQKINLLDEVSVLDFGGQKLIVFDEFGDIVREFKPEIRIFDRGILLPFTNGNYLYRNLEMDESRESISLVLFLIDSKFKEIAELGRISIENPRLATQFTYPYPVLTWGLSNMHIFVGLEEKGYDIHVYDFEGQLIRKIRKKYTKVSFSEKSRRQALKRWEAYGPLSEKIVTPGYNPPFQHLFADELGRLFV</sequence>
<dbReference type="Pfam" id="PF17170">
    <property type="entry name" value="DUF5128"/>
    <property type="match status" value="1"/>
</dbReference>
<feature type="non-terminal residue" evidence="1">
    <location>
        <position position="239"/>
    </location>
</feature>
<dbReference type="AlphaFoldDB" id="X1F922"/>
<comment type="caution">
    <text evidence="1">The sequence shown here is derived from an EMBL/GenBank/DDBJ whole genome shotgun (WGS) entry which is preliminary data.</text>
</comment>
<protein>
    <recommendedName>
        <fullName evidence="2">6-bladed beta-propeller</fullName>
    </recommendedName>
</protein>
<name>X1F922_9ZZZZ</name>
<gene>
    <name evidence="1" type="ORF">S03H2_22968</name>
</gene>
<proteinExistence type="predicted"/>
<dbReference type="EMBL" id="BARU01012462">
    <property type="protein sequence ID" value="GAH41442.1"/>
    <property type="molecule type" value="Genomic_DNA"/>
</dbReference>
<organism evidence="1">
    <name type="scientific">marine sediment metagenome</name>
    <dbReference type="NCBI Taxonomy" id="412755"/>
    <lineage>
        <taxon>unclassified sequences</taxon>
        <taxon>metagenomes</taxon>
        <taxon>ecological metagenomes</taxon>
    </lineage>
</organism>
<accession>X1F922</accession>
<dbReference type="InterPro" id="IPR011042">
    <property type="entry name" value="6-blade_b-propeller_TolB-like"/>
</dbReference>
<evidence type="ECO:0000313" key="1">
    <source>
        <dbReference type="EMBL" id="GAH41442.1"/>
    </source>
</evidence>
<reference evidence="1" key="1">
    <citation type="journal article" date="2014" name="Front. Microbiol.">
        <title>High frequency of phylogenetically diverse reductive dehalogenase-homologous genes in deep subseafloor sedimentary metagenomes.</title>
        <authorList>
            <person name="Kawai M."/>
            <person name="Futagami T."/>
            <person name="Toyoda A."/>
            <person name="Takaki Y."/>
            <person name="Nishi S."/>
            <person name="Hori S."/>
            <person name="Arai W."/>
            <person name="Tsubouchi T."/>
            <person name="Morono Y."/>
            <person name="Uchiyama I."/>
            <person name="Ito T."/>
            <person name="Fujiyama A."/>
            <person name="Inagaki F."/>
            <person name="Takami H."/>
        </authorList>
    </citation>
    <scope>NUCLEOTIDE SEQUENCE</scope>
    <source>
        <strain evidence="1">Expedition CK06-06</strain>
    </source>
</reference>
<feature type="non-terminal residue" evidence="1">
    <location>
        <position position="1"/>
    </location>
</feature>
<evidence type="ECO:0008006" key="2">
    <source>
        <dbReference type="Google" id="ProtNLM"/>
    </source>
</evidence>